<sequence>MARFSLQDVILPKFEISLERKKTFIAEVEAVLENTLALRAAFAARGRELDTSAWKLVRTKDDVRAYRSRRVLHAVEPRIDASSSSSSTVSTGSYLSENIHAKKTVRPPAVVLSGTVDGTAEDAVLGMFADSEQHCLLRQSYMGTDLEDSRLLFRVVAPTSQNPFTFIGVKWGRQTYGRFSQPRDFVFLEATGIIQDASGDSVSYGIRQSTDLSEVLTLPRSHHVRRGHLSVCQTFANQNPLMAGSTRHSVEMFSRAFLQMDGDVLVNVAASAFAEKLMAFASTMECATAYKLTWRMRQCFHPARSEANMDLVNGFCTNCMRSLGTFKNLLLPRGGTCQVCRHFYCGKCSVFKKIAIGTGGNDVMQKSMLFCLECLLKAKHTSAREVAIDLQKWHLLAQN</sequence>
<dbReference type="InterPro" id="IPR052727">
    <property type="entry name" value="Rab4/Rab5_effector"/>
</dbReference>
<dbReference type="PANTHER" id="PTHR13510:SF44">
    <property type="entry name" value="RABENOSYN-5"/>
    <property type="match status" value="1"/>
</dbReference>
<dbReference type="KEGG" id="blac:94353521"/>
<evidence type="ECO:0008006" key="3">
    <source>
        <dbReference type="Google" id="ProtNLM"/>
    </source>
</evidence>
<proteinExistence type="predicted"/>
<keyword evidence="2" id="KW-1185">Reference proteome</keyword>
<dbReference type="CDD" id="cd00065">
    <property type="entry name" value="FYVE_like_SF"/>
    <property type="match status" value="1"/>
</dbReference>
<dbReference type="PANTHER" id="PTHR13510">
    <property type="entry name" value="FYVE-FINGER-CONTAINING RAB5 EFFECTOR PROTEIN RABENOSYN-5-RELATED"/>
    <property type="match status" value="1"/>
</dbReference>
<protein>
    <recommendedName>
        <fullName evidence="3">FYVE-type domain-containing protein</fullName>
    </recommendedName>
</protein>
<dbReference type="Proteomes" id="UP000294530">
    <property type="component" value="Unassembled WGS sequence"/>
</dbReference>
<dbReference type="EMBL" id="SHOA02000017">
    <property type="protein sequence ID" value="TDH66512.1"/>
    <property type="molecule type" value="Genomic_DNA"/>
</dbReference>
<accession>A0A976IC76</accession>
<dbReference type="Gene3D" id="3.30.530.20">
    <property type="match status" value="1"/>
</dbReference>
<evidence type="ECO:0000313" key="2">
    <source>
        <dbReference type="Proteomes" id="UP000294530"/>
    </source>
</evidence>
<reference evidence="1 2" key="1">
    <citation type="journal article" date="2021" name="Genome Biol.">
        <title>AFLAP: assembly-free linkage analysis pipeline using k-mers from genome sequencing data.</title>
        <authorList>
            <person name="Fletcher K."/>
            <person name="Zhang L."/>
            <person name="Gil J."/>
            <person name="Han R."/>
            <person name="Cavanaugh K."/>
            <person name="Michelmore R."/>
        </authorList>
    </citation>
    <scope>NUCLEOTIDE SEQUENCE [LARGE SCALE GENOMIC DNA]</scope>
    <source>
        <strain evidence="1 2">SF5</strain>
    </source>
</reference>
<gene>
    <name evidence="1" type="ORF">CCR75_009813</name>
</gene>
<dbReference type="OrthoDB" id="109866at2759"/>
<name>A0A976IC76_BRELC</name>
<dbReference type="GeneID" id="94353521"/>
<comment type="caution">
    <text evidence="1">The sequence shown here is derived from an EMBL/GenBank/DDBJ whole genome shotgun (WGS) entry which is preliminary data.</text>
</comment>
<dbReference type="RefSeq" id="XP_067816011.1">
    <property type="nucleotide sequence ID" value="XM_067967850.1"/>
</dbReference>
<evidence type="ECO:0000313" key="1">
    <source>
        <dbReference type="EMBL" id="TDH66512.1"/>
    </source>
</evidence>
<dbReference type="AlphaFoldDB" id="A0A976IC76"/>
<organism evidence="1 2">
    <name type="scientific">Bremia lactucae</name>
    <name type="common">Lettuce downy mildew</name>
    <dbReference type="NCBI Taxonomy" id="4779"/>
    <lineage>
        <taxon>Eukaryota</taxon>
        <taxon>Sar</taxon>
        <taxon>Stramenopiles</taxon>
        <taxon>Oomycota</taxon>
        <taxon>Peronosporomycetes</taxon>
        <taxon>Peronosporales</taxon>
        <taxon>Peronosporaceae</taxon>
        <taxon>Bremia</taxon>
    </lineage>
</organism>
<dbReference type="InterPro" id="IPR023393">
    <property type="entry name" value="START-like_dom_sf"/>
</dbReference>